<dbReference type="Proteomes" id="UP000799750">
    <property type="component" value="Unassembled WGS sequence"/>
</dbReference>
<dbReference type="OrthoDB" id="2253354at2759"/>
<gene>
    <name evidence="1" type="ORF">BU16DRAFT_522175</name>
</gene>
<dbReference type="EMBL" id="MU004182">
    <property type="protein sequence ID" value="KAF2501170.1"/>
    <property type="molecule type" value="Genomic_DNA"/>
</dbReference>
<proteinExistence type="predicted"/>
<name>A0A6A6RBT3_9PEZI</name>
<sequence length="159" mass="17703">MDSPLLLRQLLRAPSSPLALFTTPSLPRSRNILLLLQQQPATPARLLSTLPRVAQPSFWTSVIPKFLRPSTSTSTSPKPPKSKEWNPATPYIILGLLIGSQAIQTIALRNEVVTFTRRADAKIGLLREVVERVKRGEDVDVERVLGTGDEAKEREWEEG</sequence>
<evidence type="ECO:0000313" key="1">
    <source>
        <dbReference type="EMBL" id="KAF2501170.1"/>
    </source>
</evidence>
<reference evidence="1" key="1">
    <citation type="journal article" date="2020" name="Stud. Mycol.">
        <title>101 Dothideomycetes genomes: a test case for predicting lifestyles and emergence of pathogens.</title>
        <authorList>
            <person name="Haridas S."/>
            <person name="Albert R."/>
            <person name="Binder M."/>
            <person name="Bloem J."/>
            <person name="Labutti K."/>
            <person name="Salamov A."/>
            <person name="Andreopoulos B."/>
            <person name="Baker S."/>
            <person name="Barry K."/>
            <person name="Bills G."/>
            <person name="Bluhm B."/>
            <person name="Cannon C."/>
            <person name="Castanera R."/>
            <person name="Culley D."/>
            <person name="Daum C."/>
            <person name="Ezra D."/>
            <person name="Gonzalez J."/>
            <person name="Henrissat B."/>
            <person name="Kuo A."/>
            <person name="Liang C."/>
            <person name="Lipzen A."/>
            <person name="Lutzoni F."/>
            <person name="Magnuson J."/>
            <person name="Mondo S."/>
            <person name="Nolan M."/>
            <person name="Ohm R."/>
            <person name="Pangilinan J."/>
            <person name="Park H.-J."/>
            <person name="Ramirez L."/>
            <person name="Alfaro M."/>
            <person name="Sun H."/>
            <person name="Tritt A."/>
            <person name="Yoshinaga Y."/>
            <person name="Zwiers L.-H."/>
            <person name="Turgeon B."/>
            <person name="Goodwin S."/>
            <person name="Spatafora J."/>
            <person name="Crous P."/>
            <person name="Grigoriev I."/>
        </authorList>
    </citation>
    <scope>NUCLEOTIDE SEQUENCE</scope>
    <source>
        <strain evidence="1">CBS 269.34</strain>
    </source>
</reference>
<protein>
    <submittedName>
        <fullName evidence="1">Uncharacterized protein</fullName>
    </submittedName>
</protein>
<dbReference type="AlphaFoldDB" id="A0A6A6RBT3"/>
<dbReference type="InterPro" id="IPR035213">
    <property type="entry name" value="DUF5321"/>
</dbReference>
<keyword evidence="2" id="KW-1185">Reference proteome</keyword>
<dbReference type="Pfam" id="PF17254">
    <property type="entry name" value="DUF5321"/>
    <property type="match status" value="1"/>
</dbReference>
<evidence type="ECO:0000313" key="2">
    <source>
        <dbReference type="Proteomes" id="UP000799750"/>
    </source>
</evidence>
<feature type="non-terminal residue" evidence="1">
    <location>
        <position position="159"/>
    </location>
</feature>
<organism evidence="1 2">
    <name type="scientific">Lophium mytilinum</name>
    <dbReference type="NCBI Taxonomy" id="390894"/>
    <lineage>
        <taxon>Eukaryota</taxon>
        <taxon>Fungi</taxon>
        <taxon>Dikarya</taxon>
        <taxon>Ascomycota</taxon>
        <taxon>Pezizomycotina</taxon>
        <taxon>Dothideomycetes</taxon>
        <taxon>Pleosporomycetidae</taxon>
        <taxon>Mytilinidiales</taxon>
        <taxon>Mytilinidiaceae</taxon>
        <taxon>Lophium</taxon>
    </lineage>
</organism>
<accession>A0A6A6RBT3</accession>